<dbReference type="Pfam" id="PF00381">
    <property type="entry name" value="PTS-HPr"/>
    <property type="match status" value="1"/>
</dbReference>
<feature type="domain" description="HPr" evidence="4">
    <location>
        <begin position="1"/>
        <end position="91"/>
    </location>
</feature>
<proteinExistence type="predicted"/>
<dbReference type="Gene3D" id="3.30.1340.10">
    <property type="entry name" value="HPr-like"/>
    <property type="match status" value="1"/>
</dbReference>
<sequence length="92" mass="10097">MKKGEFTLRTEAGFHARPAGIFSKLASQFEAKLILLKNNNQNKEYNPKSIISIMTMAAVKGDTITIIANGNDEKEAVNALLNLVNSNFELAN</sequence>
<dbReference type="NCBIfam" id="TIGR01003">
    <property type="entry name" value="PTS_HPr_family"/>
    <property type="match status" value="1"/>
</dbReference>
<dbReference type="AlphaFoldDB" id="A0A1I4IBC7"/>
<accession>A0A1I4IBC7</accession>
<dbReference type="STRING" id="29563.SAMN02983006_01364"/>
<dbReference type="OrthoDB" id="9809047at2"/>
<gene>
    <name evidence="5" type="ORF">SAMN02983006_01364</name>
</gene>
<evidence type="ECO:0000256" key="1">
    <source>
        <dbReference type="ARBA" id="ARBA00004496"/>
    </source>
</evidence>
<dbReference type="EMBL" id="FOTI01000016">
    <property type="protein sequence ID" value="SFL51660.1"/>
    <property type="molecule type" value="Genomic_DNA"/>
</dbReference>
<keyword evidence="6" id="KW-1185">Reference proteome</keyword>
<dbReference type="InterPro" id="IPR035895">
    <property type="entry name" value="HPr-like_sf"/>
</dbReference>
<organism evidence="5 6">
    <name type="scientific">Halanaerobium salsuginis</name>
    <dbReference type="NCBI Taxonomy" id="29563"/>
    <lineage>
        <taxon>Bacteria</taxon>
        <taxon>Bacillati</taxon>
        <taxon>Bacillota</taxon>
        <taxon>Clostridia</taxon>
        <taxon>Halanaerobiales</taxon>
        <taxon>Halanaerobiaceae</taxon>
        <taxon>Halanaerobium</taxon>
    </lineage>
</organism>
<evidence type="ECO:0000259" key="4">
    <source>
        <dbReference type="PROSITE" id="PS51350"/>
    </source>
</evidence>
<dbReference type="SUPFAM" id="SSF55594">
    <property type="entry name" value="HPr-like"/>
    <property type="match status" value="1"/>
</dbReference>
<evidence type="ECO:0000256" key="3">
    <source>
        <dbReference type="ARBA" id="ARBA00022683"/>
    </source>
</evidence>
<evidence type="ECO:0000313" key="6">
    <source>
        <dbReference type="Proteomes" id="UP000199006"/>
    </source>
</evidence>
<dbReference type="GO" id="GO:0009401">
    <property type="term" value="P:phosphoenolpyruvate-dependent sugar phosphotransferase system"/>
    <property type="evidence" value="ECO:0007669"/>
    <property type="project" value="UniProtKB-KW"/>
</dbReference>
<dbReference type="Proteomes" id="UP000199006">
    <property type="component" value="Unassembled WGS sequence"/>
</dbReference>
<keyword evidence="3" id="KW-0598">Phosphotransferase system</keyword>
<protein>
    <submittedName>
        <fullName evidence="5">Phosphocarrier protein</fullName>
    </submittedName>
</protein>
<dbReference type="PANTHER" id="PTHR33705">
    <property type="entry name" value="PHOSPHOCARRIER PROTEIN HPR"/>
    <property type="match status" value="1"/>
</dbReference>
<evidence type="ECO:0000256" key="2">
    <source>
        <dbReference type="ARBA" id="ARBA00022490"/>
    </source>
</evidence>
<dbReference type="GO" id="GO:0005737">
    <property type="term" value="C:cytoplasm"/>
    <property type="evidence" value="ECO:0007669"/>
    <property type="project" value="UniProtKB-SubCell"/>
</dbReference>
<name>A0A1I4IBC7_9FIRM</name>
<dbReference type="PRINTS" id="PR00107">
    <property type="entry name" value="PHOSPHOCPHPR"/>
</dbReference>
<dbReference type="PANTHER" id="PTHR33705:SF2">
    <property type="entry name" value="PHOSPHOCARRIER PROTEIN NPR"/>
    <property type="match status" value="1"/>
</dbReference>
<evidence type="ECO:0000313" key="5">
    <source>
        <dbReference type="EMBL" id="SFL51660.1"/>
    </source>
</evidence>
<dbReference type="InterPro" id="IPR000032">
    <property type="entry name" value="HPr-like"/>
</dbReference>
<keyword evidence="2" id="KW-0963">Cytoplasm</keyword>
<comment type="subcellular location">
    <subcellularLocation>
        <location evidence="1">Cytoplasm</location>
    </subcellularLocation>
</comment>
<dbReference type="PROSITE" id="PS51350">
    <property type="entry name" value="PTS_HPR_DOM"/>
    <property type="match status" value="1"/>
</dbReference>
<reference evidence="5 6" key="1">
    <citation type="submission" date="2016-10" db="EMBL/GenBank/DDBJ databases">
        <authorList>
            <person name="de Groot N.N."/>
        </authorList>
    </citation>
    <scope>NUCLEOTIDE SEQUENCE [LARGE SCALE GENOMIC DNA]</scope>
    <source>
        <strain evidence="5 6">ATCC 51327</strain>
    </source>
</reference>
<dbReference type="InterPro" id="IPR050399">
    <property type="entry name" value="HPr"/>
</dbReference>